<dbReference type="EMBL" id="CP020946">
    <property type="protein sequence ID" value="ASD64673.1"/>
    <property type="molecule type" value="Genomic_DNA"/>
</dbReference>
<dbReference type="Pfam" id="PF12275">
    <property type="entry name" value="DUF3616"/>
    <property type="match status" value="1"/>
</dbReference>
<organism evidence="2 3">
    <name type="scientific">Bdellovibrio bacteriovorus</name>
    <dbReference type="NCBI Taxonomy" id="959"/>
    <lineage>
        <taxon>Bacteria</taxon>
        <taxon>Pseudomonadati</taxon>
        <taxon>Bdellovibrionota</taxon>
        <taxon>Bdellovibrionia</taxon>
        <taxon>Bdellovibrionales</taxon>
        <taxon>Pseudobdellovibrionaceae</taxon>
        <taxon>Bdellovibrio</taxon>
    </lineage>
</organism>
<proteinExistence type="predicted"/>
<dbReference type="AlphaFoldDB" id="A0A1Z3NB06"/>
<protein>
    <submittedName>
        <fullName evidence="2">Fusaric acid resistance protein</fullName>
    </submittedName>
</protein>
<feature type="domain" description="DUF3616" evidence="1">
    <location>
        <begin position="410"/>
        <end position="468"/>
    </location>
</feature>
<dbReference type="InterPro" id="IPR050393">
    <property type="entry name" value="MFP_Efflux_Pump"/>
</dbReference>
<reference evidence="2 3" key="1">
    <citation type="submission" date="2017-04" db="EMBL/GenBank/DDBJ databases">
        <title>Whole genome sequence of Bdellovibrio bacteriovorus strain SSB218315.</title>
        <authorList>
            <person name="Oyedara O."/>
            <person name="Rodriguez-Perez M.A."/>
        </authorList>
    </citation>
    <scope>NUCLEOTIDE SEQUENCE [LARGE SCALE GENOMIC DNA]</scope>
    <source>
        <strain evidence="2 3">SSB218315</strain>
    </source>
</reference>
<evidence type="ECO:0000313" key="2">
    <source>
        <dbReference type="EMBL" id="ASD64673.1"/>
    </source>
</evidence>
<evidence type="ECO:0000259" key="1">
    <source>
        <dbReference type="Pfam" id="PF12275"/>
    </source>
</evidence>
<dbReference type="PANTHER" id="PTHR30367:SF1">
    <property type="entry name" value="MULTIDRUG RESISTANCE PROTEIN MDTN"/>
    <property type="match status" value="1"/>
</dbReference>
<dbReference type="Proteomes" id="UP000197003">
    <property type="component" value="Chromosome"/>
</dbReference>
<dbReference type="OrthoDB" id="9810504at2"/>
<dbReference type="PANTHER" id="PTHR30367">
    <property type="entry name" value="P-HYDROXYBENZOIC ACID EFFLUX PUMP SUBUNIT AAEA-RELATED"/>
    <property type="match status" value="1"/>
</dbReference>
<accession>A0A1Z3NB06</accession>
<sequence length="583" mass="64486">MKLADVVGTENRFLLGCWSVAVVLVLVLGLVLGSDPVSILGVAESREFQVNFDSPVEIKHIYVLPSQIVRKGDLLAELGQSEWESQLRVLKSRYDKLNAEMHLRQQLAGVVKDLGHLAPSADPLLVELEDARREMALIEGRMKNLFVFAEVDGAVGAVNFKNGEKAPAFAPLITLVPLNPTYVNGYINENLSSTLSVGQVVEVSSAGGKVVRGSVVSIGSRIVQIPERLLRIQTLPAWGREVVIKIPRTNEFLLGEKVFVQKKWSLSLLSQANADEAAQNLDSQQQDPREMDIPLNIVETFKPEMSGVVFVPELKQFVLVSDDYPEDRPVLFLMNEQGQIQPHQIQLSGLPVMADIESVSVQGDSLYLLSSMSATKKGKLKEERQIFAQIKRNGLRYSVEHHVDLRKPLMLALKNSQDPLLKAVYEADLKLAKEGFEVEGHAIDNKDLYLSLKGPVLHRNEGIILKVSDFASAFEGVLKPAQVTLAARFEMKLPHQDVELVLTDLIKHGGAFYLASSCRGASCSAIWKISPGQTSPELLHEFRMRHLEGLALHPDTHQMFAVFDSKSSSQYAVVSLVADKRTP</sequence>
<dbReference type="RefSeq" id="WP_088566123.1">
    <property type="nucleotide sequence ID" value="NZ_CP020946.1"/>
</dbReference>
<gene>
    <name evidence="2" type="ORF">B9G79_14410</name>
</gene>
<name>A0A1Z3NB06_BDEBC</name>
<dbReference type="InterPro" id="IPR022060">
    <property type="entry name" value="DUF3616"/>
</dbReference>
<evidence type="ECO:0000313" key="3">
    <source>
        <dbReference type="Proteomes" id="UP000197003"/>
    </source>
</evidence>